<sequence>MTPCTLTQRQHGDVPIEITIIGVGAHCLRICSHILEHSISTARGGIIPIIGVSINTSQLEEVRGVAILLYCVVEAAAFEGQPGQPASKGALRSKTLLMVRDLARYAVRVVTITPGVFDIHNFPAKTHSSLENEDIVYPRRFGRPVEFARTVRETIRLSGGGRLPGNCSLLLEVIETRSESGSYLRGRSSTSR</sequence>
<dbReference type="STRING" id="486041.B0DJH2"/>
<dbReference type="InterPro" id="IPR036291">
    <property type="entry name" value="NAD(P)-bd_dom_sf"/>
</dbReference>
<reference evidence="2 3" key="1">
    <citation type="journal article" date="2008" name="Nature">
        <title>The genome of Laccaria bicolor provides insights into mycorrhizal symbiosis.</title>
        <authorList>
            <person name="Martin F."/>
            <person name="Aerts A."/>
            <person name="Ahren D."/>
            <person name="Brun A."/>
            <person name="Danchin E.G.J."/>
            <person name="Duchaussoy F."/>
            <person name="Gibon J."/>
            <person name="Kohler A."/>
            <person name="Lindquist E."/>
            <person name="Pereda V."/>
            <person name="Salamov A."/>
            <person name="Shapiro H.J."/>
            <person name="Wuyts J."/>
            <person name="Blaudez D."/>
            <person name="Buee M."/>
            <person name="Brokstein P."/>
            <person name="Canbaeck B."/>
            <person name="Cohen D."/>
            <person name="Courty P.E."/>
            <person name="Coutinho P.M."/>
            <person name="Delaruelle C."/>
            <person name="Detter J.C."/>
            <person name="Deveau A."/>
            <person name="DiFazio S."/>
            <person name="Duplessis S."/>
            <person name="Fraissinet-Tachet L."/>
            <person name="Lucic E."/>
            <person name="Frey-Klett P."/>
            <person name="Fourrey C."/>
            <person name="Feussner I."/>
            <person name="Gay G."/>
            <person name="Grimwood J."/>
            <person name="Hoegger P.J."/>
            <person name="Jain P."/>
            <person name="Kilaru S."/>
            <person name="Labbe J."/>
            <person name="Lin Y.C."/>
            <person name="Legue V."/>
            <person name="Le Tacon F."/>
            <person name="Marmeisse R."/>
            <person name="Melayah D."/>
            <person name="Montanini B."/>
            <person name="Muratet M."/>
            <person name="Nehls U."/>
            <person name="Niculita-Hirzel H."/>
            <person name="Oudot-Le Secq M.P."/>
            <person name="Peter M."/>
            <person name="Quesneville H."/>
            <person name="Rajashekar B."/>
            <person name="Reich M."/>
            <person name="Rouhier N."/>
            <person name="Schmutz J."/>
            <person name="Yin T."/>
            <person name="Chalot M."/>
            <person name="Henrissat B."/>
            <person name="Kuees U."/>
            <person name="Lucas S."/>
            <person name="Van de Peer Y."/>
            <person name="Podila G.K."/>
            <person name="Polle A."/>
            <person name="Pukkila P.J."/>
            <person name="Richardson P.M."/>
            <person name="Rouze P."/>
            <person name="Sanders I.R."/>
            <person name="Stajich J.E."/>
            <person name="Tunlid A."/>
            <person name="Tuskan G."/>
            <person name="Grigoriev I.V."/>
        </authorList>
    </citation>
    <scope>NUCLEOTIDE SEQUENCE [LARGE SCALE GENOMIC DNA]</scope>
    <source>
        <strain evidence="3">S238N-H82 / ATCC MYA-4686</strain>
    </source>
</reference>
<proteinExistence type="predicted"/>
<dbReference type="AlphaFoldDB" id="B0DJH2"/>
<dbReference type="Proteomes" id="UP000001194">
    <property type="component" value="Unassembled WGS sequence"/>
</dbReference>
<dbReference type="RefSeq" id="XP_001884084.1">
    <property type="nucleotide sequence ID" value="XM_001884049.1"/>
</dbReference>
<dbReference type="Gene3D" id="3.40.50.720">
    <property type="entry name" value="NAD(P)-binding Rossmann-like Domain"/>
    <property type="match status" value="1"/>
</dbReference>
<dbReference type="GO" id="GO:0016491">
    <property type="term" value="F:oxidoreductase activity"/>
    <property type="evidence" value="ECO:0007669"/>
    <property type="project" value="UniProtKB-KW"/>
</dbReference>
<keyword evidence="3" id="KW-1185">Reference proteome</keyword>
<gene>
    <name evidence="2" type="ORF">LACBIDRAFT_329863</name>
</gene>
<keyword evidence="1" id="KW-0560">Oxidoreductase</keyword>
<accession>B0DJH2</accession>
<dbReference type="KEGG" id="lbc:LACBIDRAFT_329863"/>
<evidence type="ECO:0000313" key="3">
    <source>
        <dbReference type="Proteomes" id="UP000001194"/>
    </source>
</evidence>
<evidence type="ECO:0000313" key="2">
    <source>
        <dbReference type="EMBL" id="EDR05119.1"/>
    </source>
</evidence>
<dbReference type="HOGENOM" id="CLU_1415397_0_0_1"/>
<organism evidence="3">
    <name type="scientific">Laccaria bicolor (strain S238N-H82 / ATCC MYA-4686)</name>
    <name type="common">Bicoloured deceiver</name>
    <name type="synonym">Laccaria laccata var. bicolor</name>
    <dbReference type="NCBI Taxonomy" id="486041"/>
    <lineage>
        <taxon>Eukaryota</taxon>
        <taxon>Fungi</taxon>
        <taxon>Dikarya</taxon>
        <taxon>Basidiomycota</taxon>
        <taxon>Agaricomycotina</taxon>
        <taxon>Agaricomycetes</taxon>
        <taxon>Agaricomycetidae</taxon>
        <taxon>Agaricales</taxon>
        <taxon>Agaricineae</taxon>
        <taxon>Hydnangiaceae</taxon>
        <taxon>Laccaria</taxon>
    </lineage>
</organism>
<name>B0DJH2_LACBS</name>
<dbReference type="OrthoDB" id="1274115at2759"/>
<dbReference type="EMBL" id="DS547114">
    <property type="protein sequence ID" value="EDR05119.1"/>
    <property type="molecule type" value="Genomic_DNA"/>
</dbReference>
<dbReference type="GeneID" id="6079850"/>
<evidence type="ECO:0000256" key="1">
    <source>
        <dbReference type="ARBA" id="ARBA00023002"/>
    </source>
</evidence>
<dbReference type="PANTHER" id="PTHR43658:SF8">
    <property type="entry name" value="17-BETA-HYDROXYSTEROID DEHYDROGENASE 14-RELATED"/>
    <property type="match status" value="1"/>
</dbReference>
<dbReference type="SUPFAM" id="SSF51735">
    <property type="entry name" value="NAD(P)-binding Rossmann-fold domains"/>
    <property type="match status" value="1"/>
</dbReference>
<dbReference type="PANTHER" id="PTHR43658">
    <property type="entry name" value="SHORT-CHAIN DEHYDROGENASE/REDUCTASE"/>
    <property type="match status" value="1"/>
</dbReference>
<dbReference type="InParanoid" id="B0DJH2"/>
<protein>
    <submittedName>
        <fullName evidence="2">Predicted protein</fullName>
    </submittedName>
</protein>